<protein>
    <submittedName>
        <fullName evidence="10">Formate hydrogenase subunit B</fullName>
    </submittedName>
</protein>
<reference evidence="10 11" key="1">
    <citation type="submission" date="2018-02" db="EMBL/GenBank/DDBJ databases">
        <title>Novel Leptospira species isolated from soil and water in Japan.</title>
        <authorList>
            <person name="Nakao R."/>
            <person name="Masuzawa T."/>
        </authorList>
    </citation>
    <scope>NUCLEOTIDE SEQUENCE [LARGE SCALE GENOMIC DNA]</scope>
    <source>
        <strain evidence="10 11">YH101</strain>
    </source>
</reference>
<feature type="transmembrane region" description="Helical" evidence="8">
    <location>
        <begin position="408"/>
        <end position="433"/>
    </location>
</feature>
<evidence type="ECO:0000256" key="5">
    <source>
        <dbReference type="ARBA" id="ARBA00022989"/>
    </source>
</evidence>
<gene>
    <name evidence="10" type="primary">hyfB</name>
    <name evidence="10" type="ORF">LPTSP4_13920</name>
</gene>
<accession>A0A2P2DZ14</accession>
<evidence type="ECO:0000256" key="1">
    <source>
        <dbReference type="ARBA" id="ARBA00004651"/>
    </source>
</evidence>
<evidence type="ECO:0000256" key="8">
    <source>
        <dbReference type="SAM" id="Phobius"/>
    </source>
</evidence>
<feature type="transmembrane region" description="Helical" evidence="8">
    <location>
        <begin position="322"/>
        <end position="342"/>
    </location>
</feature>
<feature type="transmembrane region" description="Helical" evidence="8">
    <location>
        <begin position="206"/>
        <end position="229"/>
    </location>
</feature>
<sequence length="576" mass="64674">MTDKQMRFAFSAFLVGMAAVLPLCMFLYMSPGPWSEDFPLALGLVLQAYIGFSAFALVQSYEMVHSNRITFGYVIFWSALGICYLAGKSVLLPVSLEIASFSTIIIYSGTEFGKKQIESLGSLLFASGIAVLFLSAWVFLPEEDPRGYYFLTIGLLVKSGFSGFHIWLPKVNEGGPSHALGSFAGALEIFPLLLFCRYVLPNLQDPFLYSILFPLAALGVFFGGITSYFHKDPKKALAYSSIESINFLWLCLAISGMFQSSSEPDLRFLSHSFLILFYLSLLHHSFSKTFQLFSIGMVARLRNSSSTDEMKGIGRLIGINPLWMGLGTFSYAVLPGTLGFISEATYLFLNAKILDMPLGRSVFLLPAMIFIFFGIVLGGFTHIRLFLSLFLSFPRTDFSLTEWNDTRRFWVFLSLGSLGIMIIGIPLCLPFFLKIPFLQKHLDPSLAIWLSQLSIVSCITVAFILSLVWFRWSHRITKRQYWDCGNQYIGPELSVPSTVFTEPLRNSLGRYFLTPKGLSIIDQSIFSIFSYILNIGQFLVEKKKNHDEEVSKYLAISSAFLIIILAISIAIEWSHL</sequence>
<evidence type="ECO:0000256" key="2">
    <source>
        <dbReference type="ARBA" id="ARBA00005346"/>
    </source>
</evidence>
<evidence type="ECO:0000256" key="3">
    <source>
        <dbReference type="ARBA" id="ARBA00022475"/>
    </source>
</evidence>
<feature type="transmembrane region" description="Helical" evidence="8">
    <location>
        <begin position="362"/>
        <end position="387"/>
    </location>
</feature>
<keyword evidence="11" id="KW-1185">Reference proteome</keyword>
<feature type="transmembrane region" description="Helical" evidence="8">
    <location>
        <begin position="70"/>
        <end position="87"/>
    </location>
</feature>
<feature type="transmembrane region" description="Helical" evidence="8">
    <location>
        <begin position="553"/>
        <end position="571"/>
    </location>
</feature>
<dbReference type="Proteomes" id="UP000245133">
    <property type="component" value="Unassembled WGS sequence"/>
</dbReference>
<feature type="transmembrane region" description="Helical" evidence="8">
    <location>
        <begin position="236"/>
        <end position="255"/>
    </location>
</feature>
<feature type="transmembrane region" description="Helical" evidence="8">
    <location>
        <begin position="122"/>
        <end position="140"/>
    </location>
</feature>
<evidence type="ECO:0000313" key="11">
    <source>
        <dbReference type="Proteomes" id="UP000245133"/>
    </source>
</evidence>
<organism evidence="10 11">
    <name type="scientific">Leptospira ryugenii</name>
    <dbReference type="NCBI Taxonomy" id="1917863"/>
    <lineage>
        <taxon>Bacteria</taxon>
        <taxon>Pseudomonadati</taxon>
        <taxon>Spirochaetota</taxon>
        <taxon>Spirochaetia</taxon>
        <taxon>Leptospirales</taxon>
        <taxon>Leptospiraceae</taxon>
        <taxon>Leptospira</taxon>
    </lineage>
</organism>
<evidence type="ECO:0000259" key="9">
    <source>
        <dbReference type="Pfam" id="PF00361"/>
    </source>
</evidence>
<feature type="transmembrane region" description="Helical" evidence="8">
    <location>
        <begin position="275"/>
        <end position="301"/>
    </location>
</feature>
<comment type="subcellular location">
    <subcellularLocation>
        <location evidence="1">Cell membrane</location>
        <topology evidence="1">Multi-pass membrane protein</topology>
    </subcellularLocation>
    <subcellularLocation>
        <location evidence="7">Membrane</location>
        <topology evidence="7">Multi-pass membrane protein</topology>
    </subcellularLocation>
</comment>
<dbReference type="AlphaFoldDB" id="A0A2P2DZ14"/>
<comment type="similarity">
    <text evidence="2">Belongs to the CPA3 antiporters (TC 2.A.63) subunit D family.</text>
</comment>
<keyword evidence="5 8" id="KW-1133">Transmembrane helix</keyword>
<feature type="transmembrane region" description="Helical" evidence="8">
    <location>
        <begin position="40"/>
        <end position="58"/>
    </location>
</feature>
<evidence type="ECO:0000256" key="4">
    <source>
        <dbReference type="ARBA" id="ARBA00022692"/>
    </source>
</evidence>
<dbReference type="RefSeq" id="WP_108975131.1">
    <property type="nucleotide sequence ID" value="NZ_BFBB01000003.1"/>
</dbReference>
<evidence type="ECO:0000256" key="7">
    <source>
        <dbReference type="RuleBase" id="RU000320"/>
    </source>
</evidence>
<feature type="domain" description="NADH:quinone oxidoreductase/Mrp antiporter transmembrane" evidence="9">
    <location>
        <begin position="147"/>
        <end position="348"/>
    </location>
</feature>
<feature type="transmembrane region" description="Helical" evidence="8">
    <location>
        <begin position="445"/>
        <end position="470"/>
    </location>
</feature>
<dbReference type="PANTHER" id="PTHR42703">
    <property type="entry name" value="NADH DEHYDROGENASE"/>
    <property type="match status" value="1"/>
</dbReference>
<dbReference type="EMBL" id="BFBB01000003">
    <property type="protein sequence ID" value="GBF49872.1"/>
    <property type="molecule type" value="Genomic_DNA"/>
</dbReference>
<comment type="caution">
    <text evidence="10">The sequence shown here is derived from an EMBL/GenBank/DDBJ whole genome shotgun (WGS) entry which is preliminary data.</text>
</comment>
<feature type="transmembrane region" description="Helical" evidence="8">
    <location>
        <begin position="7"/>
        <end position="28"/>
    </location>
</feature>
<feature type="transmembrane region" description="Helical" evidence="8">
    <location>
        <begin position="146"/>
        <end position="168"/>
    </location>
</feature>
<dbReference type="PANTHER" id="PTHR42703:SF1">
    <property type="entry name" value="NA(+)_H(+) ANTIPORTER SUBUNIT D1"/>
    <property type="match status" value="1"/>
</dbReference>
<name>A0A2P2DZ14_9LEPT</name>
<dbReference type="InterPro" id="IPR050586">
    <property type="entry name" value="CPA3_Na-H_Antiporter_D"/>
</dbReference>
<keyword evidence="4 7" id="KW-0812">Transmembrane</keyword>
<evidence type="ECO:0000313" key="10">
    <source>
        <dbReference type="EMBL" id="GBF49872.1"/>
    </source>
</evidence>
<dbReference type="Pfam" id="PF00361">
    <property type="entry name" value="Proton_antipo_M"/>
    <property type="match status" value="1"/>
</dbReference>
<dbReference type="InterPro" id="IPR001750">
    <property type="entry name" value="ND/Mrp_TM"/>
</dbReference>
<keyword evidence="3" id="KW-1003">Cell membrane</keyword>
<proteinExistence type="inferred from homology"/>
<keyword evidence="6 8" id="KW-0472">Membrane</keyword>
<dbReference type="OrthoDB" id="344451at2"/>
<evidence type="ECO:0000256" key="6">
    <source>
        <dbReference type="ARBA" id="ARBA00023136"/>
    </source>
</evidence>
<dbReference type="GO" id="GO:0005886">
    <property type="term" value="C:plasma membrane"/>
    <property type="evidence" value="ECO:0007669"/>
    <property type="project" value="UniProtKB-SubCell"/>
</dbReference>